<reference evidence="1" key="1">
    <citation type="submission" date="2023-03" db="EMBL/GenBank/DDBJ databases">
        <authorList>
            <person name="Steffen K."/>
            <person name="Cardenas P."/>
        </authorList>
    </citation>
    <scope>NUCLEOTIDE SEQUENCE</scope>
</reference>
<proteinExistence type="predicted"/>
<comment type="caution">
    <text evidence="1">The sequence shown here is derived from an EMBL/GenBank/DDBJ whole genome shotgun (WGS) entry which is preliminary data.</text>
</comment>
<name>A0AA35SHE5_GEOBA</name>
<dbReference type="Proteomes" id="UP001174909">
    <property type="component" value="Unassembled WGS sequence"/>
</dbReference>
<accession>A0AA35SHE5</accession>
<dbReference type="EMBL" id="CASHTH010002370">
    <property type="protein sequence ID" value="CAI8028967.1"/>
    <property type="molecule type" value="Genomic_DNA"/>
</dbReference>
<gene>
    <name evidence="1" type="ORF">GBAR_LOCUS16476</name>
</gene>
<organism evidence="1 2">
    <name type="scientific">Geodia barretti</name>
    <name type="common">Barrett's horny sponge</name>
    <dbReference type="NCBI Taxonomy" id="519541"/>
    <lineage>
        <taxon>Eukaryota</taxon>
        <taxon>Metazoa</taxon>
        <taxon>Porifera</taxon>
        <taxon>Demospongiae</taxon>
        <taxon>Heteroscleromorpha</taxon>
        <taxon>Tetractinellida</taxon>
        <taxon>Astrophorina</taxon>
        <taxon>Geodiidae</taxon>
        <taxon>Geodia</taxon>
    </lineage>
</organism>
<evidence type="ECO:0000313" key="2">
    <source>
        <dbReference type="Proteomes" id="UP001174909"/>
    </source>
</evidence>
<dbReference type="AlphaFoldDB" id="A0AA35SHE5"/>
<sequence>MSDIELFARNSSVRLVAASSPVKSLILANSALSLVKYAISSVVMVAPDALPRAFSIAARRLVSGISTGVRSRSSKSTLTPLRWSAGMWVLMEALLRRFPSTRTLSPCPNPVFATRGERSEMELPRRLSHIRLINPDNAEMSDMEL</sequence>
<evidence type="ECO:0000313" key="1">
    <source>
        <dbReference type="EMBL" id="CAI8028967.1"/>
    </source>
</evidence>
<keyword evidence="2" id="KW-1185">Reference proteome</keyword>
<protein>
    <submittedName>
        <fullName evidence="1">Uncharacterized protein</fullName>
    </submittedName>
</protein>